<evidence type="ECO:0000313" key="2">
    <source>
        <dbReference type="EMBL" id="VDN19204.1"/>
    </source>
</evidence>
<feature type="compositionally biased region" description="Low complexity" evidence="1">
    <location>
        <begin position="223"/>
        <end position="233"/>
    </location>
</feature>
<feature type="compositionally biased region" description="Polar residues" evidence="1">
    <location>
        <begin position="1"/>
        <end position="11"/>
    </location>
</feature>
<dbReference type="AlphaFoldDB" id="A0A183DSR5"/>
<protein>
    <submittedName>
        <fullName evidence="4">ZM domain-containing protein</fullName>
    </submittedName>
</protein>
<reference evidence="2 3" key="2">
    <citation type="submission" date="2018-11" db="EMBL/GenBank/DDBJ databases">
        <authorList>
            <consortium name="Pathogen Informatics"/>
        </authorList>
    </citation>
    <scope>NUCLEOTIDE SEQUENCE [LARGE SCALE GENOMIC DNA]</scope>
</reference>
<organism evidence="4">
    <name type="scientific">Gongylonema pulchrum</name>
    <dbReference type="NCBI Taxonomy" id="637853"/>
    <lineage>
        <taxon>Eukaryota</taxon>
        <taxon>Metazoa</taxon>
        <taxon>Ecdysozoa</taxon>
        <taxon>Nematoda</taxon>
        <taxon>Chromadorea</taxon>
        <taxon>Rhabditida</taxon>
        <taxon>Spirurina</taxon>
        <taxon>Spiruromorpha</taxon>
        <taxon>Spiruroidea</taxon>
        <taxon>Gongylonematidae</taxon>
        <taxon>Gongylonema</taxon>
    </lineage>
</organism>
<evidence type="ECO:0000313" key="3">
    <source>
        <dbReference type="Proteomes" id="UP000271098"/>
    </source>
</evidence>
<feature type="region of interest" description="Disordered" evidence="1">
    <location>
        <begin position="215"/>
        <end position="234"/>
    </location>
</feature>
<feature type="region of interest" description="Disordered" evidence="1">
    <location>
        <begin position="1"/>
        <end position="26"/>
    </location>
</feature>
<keyword evidence="3" id="KW-1185">Reference proteome</keyword>
<feature type="compositionally biased region" description="Polar residues" evidence="1">
    <location>
        <begin position="85"/>
        <end position="144"/>
    </location>
</feature>
<accession>A0A183DSR5</accession>
<dbReference type="WBParaSite" id="GPUH_0001177001-mRNA-1">
    <property type="protein sequence ID" value="GPUH_0001177001-mRNA-1"/>
    <property type="gene ID" value="GPUH_0001177001"/>
</dbReference>
<dbReference type="Proteomes" id="UP000271098">
    <property type="component" value="Unassembled WGS sequence"/>
</dbReference>
<sequence length="279" mass="29488">MASRKSINANKKGQAAPAAPGNNVQRGQRLAATRVVSGGYNSARQQLSDETALLSQPQCSGGTVGYCGDNVRREQSVCQGDKAQKGQSAHYGSNNQGLSAYRESNSQNGQWSYHGDSTQNAQPAYHSSSFQKGHSVSHGGNSRNKQLACYGDNIHTTRGIVSQPSTDVFAFTGQQAADASSSSFAEGMPLVGCTLNGDLQAAVEGLDDAVRKRKITRSGSSGGSSLNSSSSGSDLIRPEPLTNYLYCAPIISVLRRSSVRTLVIFGCCVSSRTREVPRM</sequence>
<feature type="region of interest" description="Disordered" evidence="1">
    <location>
        <begin position="78"/>
        <end position="144"/>
    </location>
</feature>
<name>A0A183DSR5_9BILA</name>
<evidence type="ECO:0000313" key="4">
    <source>
        <dbReference type="WBParaSite" id="GPUH_0001177001-mRNA-1"/>
    </source>
</evidence>
<proteinExistence type="predicted"/>
<evidence type="ECO:0000256" key="1">
    <source>
        <dbReference type="SAM" id="MobiDB-lite"/>
    </source>
</evidence>
<gene>
    <name evidence="2" type="ORF">GPUH_LOCUS11756</name>
</gene>
<reference evidence="4" key="1">
    <citation type="submission" date="2016-06" db="UniProtKB">
        <authorList>
            <consortium name="WormBaseParasite"/>
        </authorList>
    </citation>
    <scope>IDENTIFICATION</scope>
</reference>
<dbReference type="EMBL" id="UYRT01078781">
    <property type="protein sequence ID" value="VDN19204.1"/>
    <property type="molecule type" value="Genomic_DNA"/>
</dbReference>